<protein>
    <submittedName>
        <fullName evidence="6">Caltractin ICL1a</fullName>
    </submittedName>
</protein>
<dbReference type="OrthoDB" id="424057at2759"/>
<feature type="domain" description="EF-hand" evidence="5">
    <location>
        <begin position="165"/>
        <end position="200"/>
    </location>
</feature>
<dbReference type="InterPro" id="IPR011992">
    <property type="entry name" value="EF-hand-dom_pair"/>
</dbReference>
<evidence type="ECO:0000256" key="3">
    <source>
        <dbReference type="ARBA" id="ARBA00022837"/>
    </source>
</evidence>
<name>A0A1Q9CPZ4_SYMMI</name>
<feature type="domain" description="EF-hand" evidence="5">
    <location>
        <begin position="211"/>
        <end position="246"/>
    </location>
</feature>
<dbReference type="Pfam" id="PF13202">
    <property type="entry name" value="EF-hand_5"/>
    <property type="match status" value="1"/>
</dbReference>
<dbReference type="InterPro" id="IPR002048">
    <property type="entry name" value="EF_hand_dom"/>
</dbReference>
<evidence type="ECO:0000256" key="4">
    <source>
        <dbReference type="SAM" id="MobiDB-lite"/>
    </source>
</evidence>
<evidence type="ECO:0000313" key="6">
    <source>
        <dbReference type="EMBL" id="OLP84983.1"/>
    </source>
</evidence>
<dbReference type="EMBL" id="LSRX01001002">
    <property type="protein sequence ID" value="OLP84983.1"/>
    <property type="molecule type" value="Genomic_DNA"/>
</dbReference>
<keyword evidence="7" id="KW-1185">Reference proteome</keyword>
<gene>
    <name evidence="6" type="primary">Icl1a</name>
    <name evidence="6" type="ORF">AK812_SmicGene34072</name>
</gene>
<dbReference type="InterPro" id="IPR039647">
    <property type="entry name" value="EF_hand_pair_protein_CML-like"/>
</dbReference>
<evidence type="ECO:0000256" key="1">
    <source>
        <dbReference type="ARBA" id="ARBA00022723"/>
    </source>
</evidence>
<dbReference type="Pfam" id="PF13499">
    <property type="entry name" value="EF-hand_7"/>
    <property type="match status" value="1"/>
</dbReference>
<dbReference type="AlphaFoldDB" id="A0A1Q9CPZ4"/>
<dbReference type="CDD" id="cd00051">
    <property type="entry name" value="EFh"/>
    <property type="match status" value="3"/>
</dbReference>
<dbReference type="PROSITE" id="PS50222">
    <property type="entry name" value="EF_HAND_2"/>
    <property type="match status" value="3"/>
</dbReference>
<dbReference type="PROSITE" id="PS00018">
    <property type="entry name" value="EF_HAND_1"/>
    <property type="match status" value="4"/>
</dbReference>
<dbReference type="Proteomes" id="UP000186817">
    <property type="component" value="Unassembled WGS sequence"/>
</dbReference>
<evidence type="ECO:0000259" key="5">
    <source>
        <dbReference type="PROSITE" id="PS50222"/>
    </source>
</evidence>
<keyword evidence="3" id="KW-0106">Calcium</keyword>
<comment type="caution">
    <text evidence="6">The sequence shown here is derived from an EMBL/GenBank/DDBJ whole genome shotgun (WGS) entry which is preliminary data.</text>
</comment>
<accession>A0A1Q9CPZ4</accession>
<feature type="domain" description="EF-hand" evidence="5">
    <location>
        <begin position="270"/>
        <end position="305"/>
    </location>
</feature>
<dbReference type="Gene3D" id="1.10.238.10">
    <property type="entry name" value="EF-hand"/>
    <property type="match status" value="2"/>
</dbReference>
<dbReference type="SUPFAM" id="SSF47473">
    <property type="entry name" value="EF-hand"/>
    <property type="match status" value="1"/>
</dbReference>
<dbReference type="PANTHER" id="PTHR10891">
    <property type="entry name" value="EF-HAND CALCIUM-BINDING DOMAIN CONTAINING PROTEIN"/>
    <property type="match status" value="1"/>
</dbReference>
<dbReference type="InterPro" id="IPR018247">
    <property type="entry name" value="EF_Hand_1_Ca_BS"/>
</dbReference>
<dbReference type="SMART" id="SM00054">
    <property type="entry name" value="EFh"/>
    <property type="match status" value="4"/>
</dbReference>
<keyword evidence="1" id="KW-0479">Metal-binding</keyword>
<evidence type="ECO:0000313" key="7">
    <source>
        <dbReference type="Proteomes" id="UP000186817"/>
    </source>
</evidence>
<dbReference type="GO" id="GO:0005509">
    <property type="term" value="F:calcium ion binding"/>
    <property type="evidence" value="ECO:0007669"/>
    <property type="project" value="InterPro"/>
</dbReference>
<feature type="compositionally biased region" description="Basic and acidic residues" evidence="4">
    <location>
        <begin position="99"/>
        <end position="114"/>
    </location>
</feature>
<organism evidence="6 7">
    <name type="scientific">Symbiodinium microadriaticum</name>
    <name type="common">Dinoflagellate</name>
    <name type="synonym">Zooxanthella microadriatica</name>
    <dbReference type="NCBI Taxonomy" id="2951"/>
    <lineage>
        <taxon>Eukaryota</taxon>
        <taxon>Sar</taxon>
        <taxon>Alveolata</taxon>
        <taxon>Dinophyceae</taxon>
        <taxon>Suessiales</taxon>
        <taxon>Symbiodiniaceae</taxon>
        <taxon>Symbiodinium</taxon>
    </lineage>
</organism>
<reference evidence="6 7" key="1">
    <citation type="submission" date="2016-02" db="EMBL/GenBank/DDBJ databases">
        <title>Genome analysis of coral dinoflagellate symbionts highlights evolutionary adaptations to a symbiotic lifestyle.</title>
        <authorList>
            <person name="Aranda M."/>
            <person name="Li Y."/>
            <person name="Liew Y.J."/>
            <person name="Baumgarten S."/>
            <person name="Simakov O."/>
            <person name="Wilson M."/>
            <person name="Piel J."/>
            <person name="Ashoor H."/>
            <person name="Bougouffa S."/>
            <person name="Bajic V.B."/>
            <person name="Ryu T."/>
            <person name="Ravasi T."/>
            <person name="Bayer T."/>
            <person name="Micklem G."/>
            <person name="Kim H."/>
            <person name="Bhak J."/>
            <person name="Lajeunesse T.C."/>
            <person name="Voolstra C.R."/>
        </authorList>
    </citation>
    <scope>NUCLEOTIDE SEQUENCE [LARGE SCALE GENOMIC DNA]</scope>
    <source>
        <strain evidence="6 7">CCMP2467</strain>
    </source>
</reference>
<proteinExistence type="predicted"/>
<keyword evidence="2" id="KW-0677">Repeat</keyword>
<evidence type="ECO:0000256" key="2">
    <source>
        <dbReference type="ARBA" id="ARBA00022737"/>
    </source>
</evidence>
<feature type="region of interest" description="Disordered" evidence="4">
    <location>
        <begin position="87"/>
        <end position="141"/>
    </location>
</feature>
<sequence>MPPQTGPLSRAVPKLDPDRLAQLVPPMLPSSPAEFRFQRPPEVLHARKTSHKRCRMPCQGAALLRGELAKPRGNPADLPVAWRRQALQRPASSGAASRGRRDSEGRPLRPDRPRRSAGYRRMSQRLATVKEIPTETQQGRRAPETRTFALWELYKLAREENLSVEEVVRMKQLFDDFDEDHGGTLDIGEFENVALRLLATQLGNTTQARERARKLCEGNFKLMDSDGSGEVDFHEFLRWYSSRCFSESLLLSDSEREIRELAKTYGLDVHIVDKAKEYFDAADTDGSGHIQFEEFAVVLPKMLKLPEGSELPASRIRFFWMEADVNRDKNIAFTEFLSWWLKHLTNETNMSDFLHIQNPEIMVNFYRSMRPEQESPQMEPVHPSASMMTDRSFFLL</sequence>